<name>A0ABN2JW52_9ACTN</name>
<organism evidence="1 2">
    <name type="scientific">Luedemannella helvata</name>
    <dbReference type="NCBI Taxonomy" id="349315"/>
    <lineage>
        <taxon>Bacteria</taxon>
        <taxon>Bacillati</taxon>
        <taxon>Actinomycetota</taxon>
        <taxon>Actinomycetes</taxon>
        <taxon>Micromonosporales</taxon>
        <taxon>Micromonosporaceae</taxon>
        <taxon>Luedemannella</taxon>
    </lineage>
</organism>
<dbReference type="Proteomes" id="UP001500655">
    <property type="component" value="Unassembled WGS sequence"/>
</dbReference>
<protein>
    <submittedName>
        <fullName evidence="1">Uncharacterized protein</fullName>
    </submittedName>
</protein>
<comment type="caution">
    <text evidence="1">The sequence shown here is derived from an EMBL/GenBank/DDBJ whole genome shotgun (WGS) entry which is preliminary data.</text>
</comment>
<accession>A0ABN2JW52</accession>
<proteinExistence type="predicted"/>
<evidence type="ECO:0000313" key="1">
    <source>
        <dbReference type="EMBL" id="GAA1740888.1"/>
    </source>
</evidence>
<dbReference type="EMBL" id="BAAALS010000003">
    <property type="protein sequence ID" value="GAA1740888.1"/>
    <property type="molecule type" value="Genomic_DNA"/>
</dbReference>
<gene>
    <name evidence="1" type="ORF">GCM10009681_09580</name>
</gene>
<dbReference type="RefSeq" id="WP_344077218.1">
    <property type="nucleotide sequence ID" value="NZ_BAAALS010000003.1"/>
</dbReference>
<keyword evidence="2" id="KW-1185">Reference proteome</keyword>
<reference evidence="1 2" key="1">
    <citation type="journal article" date="2019" name="Int. J. Syst. Evol. Microbiol.">
        <title>The Global Catalogue of Microorganisms (GCM) 10K type strain sequencing project: providing services to taxonomists for standard genome sequencing and annotation.</title>
        <authorList>
            <consortium name="The Broad Institute Genomics Platform"/>
            <consortium name="The Broad Institute Genome Sequencing Center for Infectious Disease"/>
            <person name="Wu L."/>
            <person name="Ma J."/>
        </authorList>
    </citation>
    <scope>NUCLEOTIDE SEQUENCE [LARGE SCALE GENOMIC DNA]</scope>
    <source>
        <strain evidence="1 2">JCM 13249</strain>
    </source>
</reference>
<sequence length="84" mass="9457">MIEAKAAGPRQPSDGQFNIEEITELLDRLGNMITVLERAPPEHKTEVYQALGLKLTYRPETQTVHAEIDLGMHRWDSVRVEGGT</sequence>
<evidence type="ECO:0000313" key="2">
    <source>
        <dbReference type="Proteomes" id="UP001500655"/>
    </source>
</evidence>